<sequence length="44" mass="4837">MMDYYDFGLSTRAISASVTQLYQGATAGRGDLVSQEPIHVEDDQ</sequence>
<dbReference type="EMBL" id="BGPR01233144">
    <property type="protein sequence ID" value="GBL82994.1"/>
    <property type="molecule type" value="Genomic_DNA"/>
</dbReference>
<dbReference type="Proteomes" id="UP000499080">
    <property type="component" value="Unassembled WGS sequence"/>
</dbReference>
<evidence type="ECO:0000313" key="2">
    <source>
        <dbReference type="Proteomes" id="UP000499080"/>
    </source>
</evidence>
<gene>
    <name evidence="1" type="ORF">AVEN_73769_1</name>
</gene>
<protein>
    <submittedName>
        <fullName evidence="1">Uncharacterized protein</fullName>
    </submittedName>
</protein>
<proteinExistence type="predicted"/>
<organism evidence="1 2">
    <name type="scientific">Araneus ventricosus</name>
    <name type="common">Orbweaver spider</name>
    <name type="synonym">Epeira ventricosa</name>
    <dbReference type="NCBI Taxonomy" id="182803"/>
    <lineage>
        <taxon>Eukaryota</taxon>
        <taxon>Metazoa</taxon>
        <taxon>Ecdysozoa</taxon>
        <taxon>Arthropoda</taxon>
        <taxon>Chelicerata</taxon>
        <taxon>Arachnida</taxon>
        <taxon>Araneae</taxon>
        <taxon>Araneomorphae</taxon>
        <taxon>Entelegynae</taxon>
        <taxon>Araneoidea</taxon>
        <taxon>Araneidae</taxon>
        <taxon>Araneus</taxon>
    </lineage>
</organism>
<reference evidence="1 2" key="1">
    <citation type="journal article" date="2019" name="Sci. Rep.">
        <title>Orb-weaving spider Araneus ventricosus genome elucidates the spidroin gene catalogue.</title>
        <authorList>
            <person name="Kono N."/>
            <person name="Nakamura H."/>
            <person name="Ohtoshi R."/>
            <person name="Moran D.A.P."/>
            <person name="Shinohara A."/>
            <person name="Yoshida Y."/>
            <person name="Fujiwara M."/>
            <person name="Mori M."/>
            <person name="Tomita M."/>
            <person name="Arakawa K."/>
        </authorList>
    </citation>
    <scope>NUCLEOTIDE SEQUENCE [LARGE SCALE GENOMIC DNA]</scope>
</reference>
<evidence type="ECO:0000313" key="1">
    <source>
        <dbReference type="EMBL" id="GBL82994.1"/>
    </source>
</evidence>
<feature type="non-terminal residue" evidence="1">
    <location>
        <position position="44"/>
    </location>
</feature>
<accession>A0A4Y2AVS0</accession>
<dbReference type="AlphaFoldDB" id="A0A4Y2AVS0"/>
<keyword evidence="2" id="KW-1185">Reference proteome</keyword>
<name>A0A4Y2AVS0_ARAVE</name>
<comment type="caution">
    <text evidence="1">The sequence shown here is derived from an EMBL/GenBank/DDBJ whole genome shotgun (WGS) entry which is preliminary data.</text>
</comment>